<comment type="caution">
    <text evidence="1">The sequence shown here is derived from an EMBL/GenBank/DDBJ whole genome shotgun (WGS) entry which is preliminary data.</text>
</comment>
<accession>A0A835RYZ3</accession>
<sequence>MFNAYGRRPFTLEDFHATVEKYDYDSEIGDKVKGTVVMIDPNGADIEIPAKSSAYILLKKLPFTKLKMYPRLYDIAWERCRQLQAEDVVVRGKVSGENKGGMVAVVEGLFGFLSFLSQISMAA</sequence>
<dbReference type="EMBL" id="JADCNL010000001">
    <property type="protein sequence ID" value="KAG0497250.1"/>
    <property type="molecule type" value="Genomic_DNA"/>
</dbReference>
<reference evidence="1 2" key="1">
    <citation type="journal article" date="2020" name="Nat. Food">
        <title>A phased Vanilla planifolia genome enables genetic improvement of flavour and production.</title>
        <authorList>
            <person name="Hasing T."/>
            <person name="Tang H."/>
            <person name="Brym M."/>
            <person name="Khazi F."/>
            <person name="Huang T."/>
            <person name="Chambers A.H."/>
        </authorList>
    </citation>
    <scope>NUCLEOTIDE SEQUENCE [LARGE SCALE GENOMIC DNA]</scope>
    <source>
        <tissue evidence="1">Leaf</tissue>
    </source>
</reference>
<dbReference type="OrthoDB" id="1158011at2759"/>
<name>A0A835RYZ3_VANPL</name>
<gene>
    <name evidence="1" type="ORF">HPP92_001941</name>
</gene>
<protein>
    <recommendedName>
        <fullName evidence="3">Ribosomal protein S1</fullName>
    </recommendedName>
</protein>
<keyword evidence="2" id="KW-1185">Reference proteome</keyword>
<dbReference type="Proteomes" id="UP000636800">
    <property type="component" value="Chromosome 1"/>
</dbReference>
<evidence type="ECO:0008006" key="3">
    <source>
        <dbReference type="Google" id="ProtNLM"/>
    </source>
</evidence>
<evidence type="ECO:0000313" key="1">
    <source>
        <dbReference type="EMBL" id="KAG0497250.1"/>
    </source>
</evidence>
<proteinExistence type="predicted"/>
<dbReference type="AlphaFoldDB" id="A0A835RYZ3"/>
<evidence type="ECO:0000313" key="2">
    <source>
        <dbReference type="Proteomes" id="UP000636800"/>
    </source>
</evidence>
<organism evidence="1 2">
    <name type="scientific">Vanilla planifolia</name>
    <name type="common">Vanilla</name>
    <dbReference type="NCBI Taxonomy" id="51239"/>
    <lineage>
        <taxon>Eukaryota</taxon>
        <taxon>Viridiplantae</taxon>
        <taxon>Streptophyta</taxon>
        <taxon>Embryophyta</taxon>
        <taxon>Tracheophyta</taxon>
        <taxon>Spermatophyta</taxon>
        <taxon>Magnoliopsida</taxon>
        <taxon>Liliopsida</taxon>
        <taxon>Asparagales</taxon>
        <taxon>Orchidaceae</taxon>
        <taxon>Vanilloideae</taxon>
        <taxon>Vanilleae</taxon>
        <taxon>Vanilla</taxon>
    </lineage>
</organism>